<keyword evidence="2" id="KW-1185">Reference proteome</keyword>
<dbReference type="RefSeq" id="WP_199019658.1">
    <property type="nucleotide sequence ID" value="NZ_JAELUP010000065.1"/>
</dbReference>
<gene>
    <name evidence="1" type="ORF">JFN88_12650</name>
</gene>
<accession>A0A934IZJ7</accession>
<dbReference type="Proteomes" id="UP000640274">
    <property type="component" value="Unassembled WGS sequence"/>
</dbReference>
<evidence type="ECO:0000313" key="2">
    <source>
        <dbReference type="Proteomes" id="UP000640274"/>
    </source>
</evidence>
<proteinExistence type="predicted"/>
<comment type="caution">
    <text evidence="1">The sequence shown here is derived from an EMBL/GenBank/DDBJ whole genome shotgun (WGS) entry which is preliminary data.</text>
</comment>
<dbReference type="AlphaFoldDB" id="A0A934IZJ7"/>
<reference evidence="1" key="1">
    <citation type="submission" date="2020-12" db="EMBL/GenBank/DDBJ databases">
        <authorList>
            <person name="Huq M.A."/>
        </authorList>
    </citation>
    <scope>NUCLEOTIDE SEQUENCE</scope>
    <source>
        <strain evidence="1">MAHUQ-46</strain>
    </source>
</reference>
<name>A0A934IZJ7_9BACL</name>
<dbReference type="EMBL" id="JAELUP010000065">
    <property type="protein sequence ID" value="MBJ6362117.1"/>
    <property type="molecule type" value="Genomic_DNA"/>
</dbReference>
<protein>
    <submittedName>
        <fullName evidence="1">Uncharacterized protein</fullName>
    </submittedName>
</protein>
<sequence>MKTLKGIKVIMKPIKEYLSLEPGMISPLDSEIDSEILLLDSEMLPLVHEHDYEYLRSDFSVEAGDVRNLYMLIDIFYCRTCLNYEEKIAKKERSSKPPGWYKG</sequence>
<evidence type="ECO:0000313" key="1">
    <source>
        <dbReference type="EMBL" id="MBJ6362117.1"/>
    </source>
</evidence>
<organism evidence="1 2">
    <name type="scientific">Paenibacillus roseus</name>
    <dbReference type="NCBI Taxonomy" id="2798579"/>
    <lineage>
        <taxon>Bacteria</taxon>
        <taxon>Bacillati</taxon>
        <taxon>Bacillota</taxon>
        <taxon>Bacilli</taxon>
        <taxon>Bacillales</taxon>
        <taxon>Paenibacillaceae</taxon>
        <taxon>Paenibacillus</taxon>
    </lineage>
</organism>